<dbReference type="RefSeq" id="YP_009044326.1">
    <property type="nucleotide sequence ID" value="NC_024380.1"/>
</dbReference>
<dbReference type="KEGG" id="vg:19735469"/>
<reference evidence="1 2" key="1">
    <citation type="journal article" date="2014" name="Int. J. Food Microbiol.">
        <title>Sequence and comparative analysis of Leuconostoc dairy bacteriophages.</title>
        <authorList>
            <person name="Kot W."/>
            <person name="Hansen L.H."/>
            <person name="Neve H."/>
            <person name="Hammer K."/>
            <person name="Jacobsen S."/>
            <person name="Pedersen P.D."/>
            <person name="Sorensen S.J."/>
            <person name="Heller K.J."/>
            <person name="Vogensen F.K."/>
        </authorList>
    </citation>
    <scope>NUCLEOTIDE SEQUENCE [LARGE SCALE GENOMIC DNA]</scope>
</reference>
<dbReference type="GeneID" id="19735469"/>
<protein>
    <submittedName>
        <fullName evidence="1">Uncharacterized protein</fullName>
    </submittedName>
</protein>
<evidence type="ECO:0000313" key="1">
    <source>
        <dbReference type="EMBL" id="AFY98319.1"/>
    </source>
</evidence>
<dbReference type="EMBL" id="KC013024">
    <property type="protein sequence ID" value="AFY98319.1"/>
    <property type="molecule type" value="Genomic_DNA"/>
</dbReference>
<name>A0A059PB03_9CAUD</name>
<sequence length="72" mass="8113">MDLVDKKVFVIATRKSNNDSWETSGATYGNLVDVNATANGLAKVFTGEVKVFVFDRAREIINVEMNYKEPER</sequence>
<dbReference type="Proteomes" id="UP000207661">
    <property type="component" value="Segment"/>
</dbReference>
<evidence type="ECO:0000313" key="2">
    <source>
        <dbReference type="Proteomes" id="UP000207661"/>
    </source>
</evidence>
<gene>
    <name evidence="1" type="ORF">phiLN6B_030</name>
</gene>
<accession>A0A059PB03</accession>
<organism evidence="1 2">
    <name type="scientific">Leuconostoc phage phiLN6B</name>
    <dbReference type="NCBI Taxonomy" id="1262520"/>
    <lineage>
        <taxon>Viruses</taxon>
        <taxon>Duplodnaviria</taxon>
        <taxon>Heunggongvirae</taxon>
        <taxon>Uroviricota</taxon>
        <taxon>Caudoviricetes</taxon>
        <taxon>Mccleskeyvirinae</taxon>
        <taxon>Limdunavirus</taxon>
        <taxon>Limdunavirus Lmd1</taxon>
    </lineage>
</organism>
<proteinExistence type="predicted"/>